<name>A0ABY1RXW6_9GAMM</name>
<dbReference type="EMBL" id="FXWV01000003">
    <property type="protein sequence ID" value="SMR73065.1"/>
    <property type="molecule type" value="Genomic_DNA"/>
</dbReference>
<evidence type="ECO:0000313" key="2">
    <source>
        <dbReference type="Proteomes" id="UP001159257"/>
    </source>
</evidence>
<proteinExistence type="predicted"/>
<dbReference type="RefSeq" id="WP_239040156.1">
    <property type="nucleotide sequence ID" value="NZ_BAAAEY010000003.1"/>
</dbReference>
<gene>
    <name evidence="1" type="ORF">SAMN04487964_1034</name>
</gene>
<keyword evidence="2" id="KW-1185">Reference proteome</keyword>
<comment type="caution">
    <text evidence="1">The sequence shown here is derived from an EMBL/GenBank/DDBJ whole genome shotgun (WGS) entry which is preliminary data.</text>
</comment>
<dbReference type="Proteomes" id="UP001159257">
    <property type="component" value="Unassembled WGS sequence"/>
</dbReference>
<sequence length="275" mass="31410">MTDIYRWYARCMVQLGIDSQTEPERAEAAKDALACFADDPEWLAWLVMHSEWYLESMRGDEKLDNPLDQTANETATTNLSPAELESLLNQSGNEPDDIQFNSDPYQECLQRGVRYGKRLPYWFVDFYRCSAASCSPSAYEIWATQKHTPHFAQPDGEWASFDSVTIDEIPPETYIDWIVAAGRVKPPRDQKRELYVWMIGTQRAQESPANAQRLFGMLLSAVDEGKQSLSGRFAGWEVISTADTKFIRPEGGGKNYHFSSFQNDCTKLCLTRKSR</sequence>
<accession>A0ABY1RXW6</accession>
<organism evidence="1 2">
    <name type="scientific">Marinobacterium sediminicola</name>
    <dbReference type="NCBI Taxonomy" id="518898"/>
    <lineage>
        <taxon>Bacteria</taxon>
        <taxon>Pseudomonadati</taxon>
        <taxon>Pseudomonadota</taxon>
        <taxon>Gammaproteobacteria</taxon>
        <taxon>Oceanospirillales</taxon>
        <taxon>Oceanospirillaceae</taxon>
        <taxon>Marinobacterium</taxon>
    </lineage>
</organism>
<protein>
    <submittedName>
        <fullName evidence="1">Uncharacterized protein</fullName>
    </submittedName>
</protein>
<reference evidence="1 2" key="1">
    <citation type="submission" date="2017-05" db="EMBL/GenBank/DDBJ databases">
        <authorList>
            <person name="Varghese N."/>
            <person name="Submissions S."/>
        </authorList>
    </citation>
    <scope>NUCLEOTIDE SEQUENCE [LARGE SCALE GENOMIC DNA]</scope>
    <source>
        <strain evidence="1 2">CGMCC 1.7287</strain>
    </source>
</reference>
<evidence type="ECO:0000313" key="1">
    <source>
        <dbReference type="EMBL" id="SMR73065.1"/>
    </source>
</evidence>